<evidence type="ECO:0000313" key="2">
    <source>
        <dbReference type="EMBL" id="MEQ0565643.1"/>
    </source>
</evidence>
<comment type="caution">
    <text evidence="3">The sequence shown here is derived from an EMBL/GenBank/DDBJ whole genome shotgun (WGS) entry which is preliminary data.</text>
</comment>
<dbReference type="PANTHER" id="PTHR35333:SF3">
    <property type="entry name" value="BETA-LACTAMASE-TYPE TRANSPEPTIDASE FOLD CONTAINING PROTEIN"/>
    <property type="match status" value="1"/>
</dbReference>
<reference evidence="3 4" key="1">
    <citation type="submission" date="2024-05" db="EMBL/GenBank/DDBJ databases">
        <authorList>
            <person name="Zhao H."/>
            <person name="Xu Y."/>
            <person name="Lin S."/>
            <person name="Spain J.C."/>
            <person name="Zhou N.-Y."/>
        </authorList>
    </citation>
    <scope>NUCLEOTIDE SEQUENCE [LARGE SCALE GENOMIC DNA]</scope>
    <source>
        <strain evidence="3 4">NEAU-NG30</strain>
    </source>
</reference>
<accession>A0ABV0LUE9</accession>
<evidence type="ECO:0000313" key="3">
    <source>
        <dbReference type="EMBL" id="MEQ0565936.1"/>
    </source>
</evidence>
<dbReference type="InterPro" id="IPR045155">
    <property type="entry name" value="Beta-lactam_cat"/>
</dbReference>
<dbReference type="InterPro" id="IPR012338">
    <property type="entry name" value="Beta-lactam/transpept-like"/>
</dbReference>
<proteinExistence type="predicted"/>
<dbReference type="SUPFAM" id="SSF56601">
    <property type="entry name" value="beta-lactamase/transpeptidase-like"/>
    <property type="match status" value="1"/>
</dbReference>
<keyword evidence="4" id="KW-1185">Reference proteome</keyword>
<dbReference type="RefSeq" id="WP_348956741.1">
    <property type="nucleotide sequence ID" value="NZ_JBDZYD010000022.1"/>
</dbReference>
<name>A0ABV0LUE9_9PSEU</name>
<dbReference type="Pfam" id="PF13354">
    <property type="entry name" value="Beta-lactamase2"/>
    <property type="match status" value="1"/>
</dbReference>
<dbReference type="PANTHER" id="PTHR35333">
    <property type="entry name" value="BETA-LACTAMASE"/>
    <property type="match status" value="1"/>
</dbReference>
<gene>
    <name evidence="2" type="ORF">ABJI51_41750</name>
    <name evidence="3" type="ORF">ABJI51_43235</name>
</gene>
<dbReference type="Proteomes" id="UP001440984">
    <property type="component" value="Unassembled WGS sequence"/>
</dbReference>
<feature type="domain" description="Beta-lactamase class A catalytic" evidence="1">
    <location>
        <begin position="22"/>
        <end position="158"/>
    </location>
</feature>
<dbReference type="Gene3D" id="3.40.710.10">
    <property type="entry name" value="DD-peptidase/beta-lactamase superfamily"/>
    <property type="match status" value="1"/>
</dbReference>
<evidence type="ECO:0000313" key="4">
    <source>
        <dbReference type="Proteomes" id="UP001440984"/>
    </source>
</evidence>
<dbReference type="GO" id="GO:0016787">
    <property type="term" value="F:hydrolase activity"/>
    <property type="evidence" value="ECO:0007669"/>
    <property type="project" value="UniProtKB-KW"/>
</dbReference>
<dbReference type="EMBL" id="JBDZYD010000022">
    <property type="protein sequence ID" value="MEQ0565643.1"/>
    <property type="molecule type" value="Genomic_DNA"/>
</dbReference>
<keyword evidence="3" id="KW-0378">Hydrolase</keyword>
<dbReference type="InterPro" id="IPR000871">
    <property type="entry name" value="Beta-lactam_class-A"/>
</dbReference>
<organism evidence="3 4">
    <name type="scientific">Amycolatopsis melonis</name>
    <dbReference type="NCBI Taxonomy" id="3156488"/>
    <lineage>
        <taxon>Bacteria</taxon>
        <taxon>Bacillati</taxon>
        <taxon>Actinomycetota</taxon>
        <taxon>Actinomycetes</taxon>
        <taxon>Pseudonocardiales</taxon>
        <taxon>Pseudonocardiaceae</taxon>
        <taxon>Amycolatopsis</taxon>
    </lineage>
</organism>
<protein>
    <submittedName>
        <fullName evidence="3">Serine hydrolase</fullName>
    </submittedName>
</protein>
<dbReference type="EMBL" id="JBDZYD010000025">
    <property type="protein sequence ID" value="MEQ0565936.1"/>
    <property type="molecule type" value="Genomic_DNA"/>
</dbReference>
<sequence length="315" mass="33595">MAEPTWFAAHRDDVSVVADDGHCHLAHNADVPRVLASTIKVVHLLAYTTAVAEGLDPAEPVRVGDWDAWHPFEGDGPRGAGAHHRALTALGVGCDEFGVARDPEQRVPLDAIATAMITESDNAAPDYLRARLGDDALRAAAADGGWAGADLRWFCGETLRSYFPGEGDLTARFTADPAFRREVLDRVRGEPVSDAAEWAWTQGTAHGTAAQLFAFHRHLATADTPAARLARRKLGATARYEGEPVLFKGGVLPRSRGFGLSTGGATIAMFYTGTDFPDVPLAPFGVAILSDLAAFARDLGVRPEPGWATIGPCEY</sequence>
<evidence type="ECO:0000259" key="1">
    <source>
        <dbReference type="Pfam" id="PF13354"/>
    </source>
</evidence>